<evidence type="ECO:0000313" key="2">
    <source>
        <dbReference type="EMBL" id="OWK13938.1"/>
    </source>
</evidence>
<dbReference type="AlphaFoldDB" id="A0A212D6R9"/>
<organism evidence="2 3">
    <name type="scientific">Cervus elaphus hippelaphus</name>
    <name type="common">European red deer</name>
    <dbReference type="NCBI Taxonomy" id="46360"/>
    <lineage>
        <taxon>Eukaryota</taxon>
        <taxon>Metazoa</taxon>
        <taxon>Chordata</taxon>
        <taxon>Craniata</taxon>
        <taxon>Vertebrata</taxon>
        <taxon>Euteleostomi</taxon>
        <taxon>Mammalia</taxon>
        <taxon>Eutheria</taxon>
        <taxon>Laurasiatheria</taxon>
        <taxon>Artiodactyla</taxon>
        <taxon>Ruminantia</taxon>
        <taxon>Pecora</taxon>
        <taxon>Cervidae</taxon>
        <taxon>Cervinae</taxon>
        <taxon>Cervus</taxon>
    </lineage>
</organism>
<evidence type="ECO:0000313" key="3">
    <source>
        <dbReference type="Proteomes" id="UP000242450"/>
    </source>
</evidence>
<sequence length="193" mass="19447">MDVSKKLAPIPPKVPFGQPGPLPEQPAGQPSPLSLSPTPPSTPSPYGLSYPPGYSLASGQLSPAAPAPPLASPSGFTGALSKSRPTPKPGQRPTLPPPQPPTVSLSASSPQSSEHPALDGVSPGESMSTGTTGDFAAGGPCLPGLTVLEPPVAYGVVTLEAPLRPWTAPGPVVLQRGGSLEDFSQLNTRQPGF</sequence>
<evidence type="ECO:0000256" key="1">
    <source>
        <dbReference type="SAM" id="MobiDB-lite"/>
    </source>
</evidence>
<name>A0A212D6R9_CEREH</name>
<feature type="region of interest" description="Disordered" evidence="1">
    <location>
        <begin position="1"/>
        <end position="142"/>
    </location>
</feature>
<dbReference type="EMBL" id="MKHE01000005">
    <property type="protein sequence ID" value="OWK13938.1"/>
    <property type="molecule type" value="Genomic_DNA"/>
</dbReference>
<feature type="compositionally biased region" description="Pro residues" evidence="1">
    <location>
        <begin position="9"/>
        <end position="24"/>
    </location>
</feature>
<reference evidence="2 3" key="1">
    <citation type="journal article" date="2018" name="Mol. Genet. Genomics">
        <title>The red deer Cervus elaphus genome CerEla1.0: sequencing, annotating, genes, and chromosomes.</title>
        <authorList>
            <person name="Bana N.A."/>
            <person name="Nyiri A."/>
            <person name="Nagy J."/>
            <person name="Frank K."/>
            <person name="Nagy T."/>
            <person name="Steger V."/>
            <person name="Schiller M."/>
            <person name="Lakatos P."/>
            <person name="Sugar L."/>
            <person name="Horn P."/>
            <person name="Barta E."/>
            <person name="Orosz L."/>
        </authorList>
    </citation>
    <scope>NUCLEOTIDE SEQUENCE [LARGE SCALE GENOMIC DNA]</scope>
    <source>
        <strain evidence="2">Hungarian</strain>
    </source>
</reference>
<proteinExistence type="predicted"/>
<protein>
    <submittedName>
        <fullName evidence="2">Uncharacterized protein</fullName>
    </submittedName>
</protein>
<comment type="caution">
    <text evidence="2">The sequence shown here is derived from an EMBL/GenBank/DDBJ whole genome shotgun (WGS) entry which is preliminary data.</text>
</comment>
<dbReference type="OrthoDB" id="8960117at2759"/>
<feature type="compositionally biased region" description="Low complexity" evidence="1">
    <location>
        <begin position="44"/>
        <end position="64"/>
    </location>
</feature>
<keyword evidence="3" id="KW-1185">Reference proteome</keyword>
<accession>A0A212D6R9</accession>
<feature type="compositionally biased region" description="Pro residues" evidence="1">
    <location>
        <begin position="86"/>
        <end position="101"/>
    </location>
</feature>
<feature type="compositionally biased region" description="Polar residues" evidence="1">
    <location>
        <begin position="103"/>
        <end position="114"/>
    </location>
</feature>
<gene>
    <name evidence="2" type="ORF">Celaphus_00001046</name>
</gene>
<dbReference type="Proteomes" id="UP000242450">
    <property type="component" value="Chromosome 5"/>
</dbReference>